<feature type="domain" description="HTH cro/C1-type" evidence="3">
    <location>
        <begin position="22"/>
        <end position="77"/>
    </location>
</feature>
<feature type="repeat" description="WD" evidence="1">
    <location>
        <begin position="1090"/>
        <end position="1122"/>
    </location>
</feature>
<reference evidence="4 5" key="1">
    <citation type="submission" date="2019-11" db="EMBL/GenBank/DDBJ databases">
        <authorList>
            <person name="Cao P."/>
        </authorList>
    </citation>
    <scope>NUCLEOTIDE SEQUENCE [LARGE SCALE GENOMIC DNA]</scope>
    <source>
        <strain evidence="4 5">NEAU-AAG5</strain>
    </source>
</reference>
<dbReference type="SUPFAM" id="SSF47413">
    <property type="entry name" value="lambda repressor-like DNA-binding domains"/>
    <property type="match status" value="1"/>
</dbReference>
<evidence type="ECO:0000259" key="3">
    <source>
        <dbReference type="PROSITE" id="PS50943"/>
    </source>
</evidence>
<feature type="repeat" description="WD" evidence="1">
    <location>
        <begin position="1144"/>
        <end position="1165"/>
    </location>
</feature>
<feature type="transmembrane region" description="Helical" evidence="2">
    <location>
        <begin position="509"/>
        <end position="530"/>
    </location>
</feature>
<dbReference type="InterPro" id="IPR001387">
    <property type="entry name" value="Cro/C1-type_HTH"/>
</dbReference>
<keyword evidence="2" id="KW-1133">Transmembrane helix</keyword>
<dbReference type="PROSITE" id="PS50943">
    <property type="entry name" value="HTH_CROC1"/>
    <property type="match status" value="1"/>
</dbReference>
<dbReference type="RefSeq" id="WP_156218289.1">
    <property type="nucleotide sequence ID" value="NZ_WOFH01000007.1"/>
</dbReference>
<feature type="repeat" description="WD" evidence="1">
    <location>
        <begin position="735"/>
        <end position="769"/>
    </location>
</feature>
<dbReference type="InterPro" id="IPR027417">
    <property type="entry name" value="P-loop_NTPase"/>
</dbReference>
<keyword evidence="2" id="KW-0812">Transmembrane</keyword>
<dbReference type="Proteomes" id="UP000432015">
    <property type="component" value="Unassembled WGS sequence"/>
</dbReference>
<keyword evidence="5" id="KW-1185">Reference proteome</keyword>
<evidence type="ECO:0000313" key="5">
    <source>
        <dbReference type="Proteomes" id="UP000432015"/>
    </source>
</evidence>
<dbReference type="InterPro" id="IPR015943">
    <property type="entry name" value="WD40/YVTN_repeat-like_dom_sf"/>
</dbReference>
<accession>A0A7K1L4E8</accession>
<comment type="caution">
    <text evidence="4">The sequence shown here is derived from an EMBL/GenBank/DDBJ whole genome shotgun (WGS) entry which is preliminary data.</text>
</comment>
<dbReference type="SUPFAM" id="SSF52540">
    <property type="entry name" value="P-loop containing nucleoside triphosphate hydrolases"/>
    <property type="match status" value="1"/>
</dbReference>
<dbReference type="GO" id="GO:0003677">
    <property type="term" value="F:DNA binding"/>
    <property type="evidence" value="ECO:0007669"/>
    <property type="project" value="InterPro"/>
</dbReference>
<dbReference type="CDD" id="cd00093">
    <property type="entry name" value="HTH_XRE"/>
    <property type="match status" value="1"/>
</dbReference>
<dbReference type="PANTHER" id="PTHR19879">
    <property type="entry name" value="TRANSCRIPTION INITIATION FACTOR TFIID"/>
    <property type="match status" value="1"/>
</dbReference>
<organism evidence="4 5">
    <name type="scientific">Actinomadura litoris</name>
    <dbReference type="NCBI Taxonomy" id="2678616"/>
    <lineage>
        <taxon>Bacteria</taxon>
        <taxon>Bacillati</taxon>
        <taxon>Actinomycetota</taxon>
        <taxon>Actinomycetes</taxon>
        <taxon>Streptosporangiales</taxon>
        <taxon>Thermomonosporaceae</taxon>
        <taxon>Actinomadura</taxon>
    </lineage>
</organism>
<dbReference type="InterPro" id="IPR011659">
    <property type="entry name" value="WD40"/>
</dbReference>
<evidence type="ECO:0000313" key="4">
    <source>
        <dbReference type="EMBL" id="MUN39116.1"/>
    </source>
</evidence>
<sequence>MGRPERPLDPEAGPVERLAWELRRLRNEAGRPSYRELARRAHFSRSTLAEAATGVRLPTLEAALAYAGACGGDRDEWERRWREAAQEVERDRRRCPYPGLAPLQEGDADLFYGRSELVGDLLKAAARAPLTAVFGASGSGKSSILRAGLLPGLAETGTPTVLLAPGEHPLDELAAALAPISGSDPRTALAADPPEVPVERAFVVVDQFEEVFTLCAEEERDRFLDVLTALAGDRLAFVIGVRTDFYGHCARHPGLVAALRAGVQVPVGPLTAEELRDIVVEPAARVGLAVEPDLVATVVAEAAGRPGALPLAAHALRETWTRAPGPVLRLADYTATGGVREAIARTAERVYEDLDPPRRALARAVFLRLTALGEGTEDTRRRMDRDELTGVGEPGEVDAVLDVLAAARLIVVDGDTVDVAHEALIRAWPRLRGWLTDDREALLRHHRLTAAAADWERGGRDEEFLYRGGRLAEWDGAAAALNELERSFLAAGREREEHRRVAARRRVRAGFGGLGLVAAVVGVLAVVAFVQADRTAQERDRALSRQLAANARRQLDLDPELALLLATRAYEVEPTREADLVLRQAVRDARLRRAVPLAGMRPSVDGAMVSSPDRSRIAIWDQKGLQVMSWRGADLVPGGGFPAARLAGAWSSAAFSPDGRWLATGEVNGRVKLWDGRHRTTGRVLRGEGGLGVRGLDFSPDGRRLAGTRGNEVWIFDLVGRRKPVVFRVHDRFAVSAVAFSPDGARIAAGGIGSPVRIWDVTGDRPRVVRDAARGGGDQRDAGAVAFSPGGTMLAAVDRGRAKVWNVPGWPERGRWEPQAVLDGTSEGGVKGLAVSADGRRMATFGIDRVVRVWTMGADVGPLPLRVPVGAQVGAAFSPDGRSLATVSTDGTARIFDIASGGAGPSGPPFGSEPATGAVRATSADGRTVATTPLGGDTIRVWDTARGGAPRVVAGPAGSTRAVALSPDGRWLAYGGDGHAVHLLDLRDGAARPVTADTGHLTVWALAFGPGGRRLAASGHGAAPAQVWEVGARGDLAPLLGWGDRPGESGALGRAAAPAFSPDGRFLAGAAEGDTVGIWDLTGKRKPTILRGLRDEAETIAFSPDGRRLAVASDDGSVRLMDAGGHGAPTAVLPGDDTIVTRDLAFSPDGAWLATTEADGSLRLWRTDGGTDPVVLDGFGGTVVRPAFAPGGRLVAPLGSASVLAGGAWRPTGLAGRFVRTWKCEICGPGAEVLELARRRAVRGLTDEEKRIYPGS</sequence>
<dbReference type="InterPro" id="IPR011047">
    <property type="entry name" value="Quinoprotein_ADH-like_sf"/>
</dbReference>
<dbReference type="SMART" id="SM00320">
    <property type="entry name" value="WD40"/>
    <property type="match status" value="11"/>
</dbReference>
<dbReference type="InterPro" id="IPR049052">
    <property type="entry name" value="nSTAND1"/>
</dbReference>
<proteinExistence type="predicted"/>
<feature type="repeat" description="WD" evidence="1">
    <location>
        <begin position="652"/>
        <end position="675"/>
    </location>
</feature>
<dbReference type="Pfam" id="PF07676">
    <property type="entry name" value="PD40"/>
    <property type="match status" value="1"/>
</dbReference>
<dbReference type="Pfam" id="PF20703">
    <property type="entry name" value="nSTAND1"/>
    <property type="match status" value="1"/>
</dbReference>
<dbReference type="Gene3D" id="2.130.10.10">
    <property type="entry name" value="YVTN repeat-like/Quinoprotein amine dehydrogenase"/>
    <property type="match status" value="3"/>
</dbReference>
<gene>
    <name evidence="4" type="ORF">GNZ18_21300</name>
</gene>
<evidence type="ECO:0000256" key="2">
    <source>
        <dbReference type="SAM" id="Phobius"/>
    </source>
</evidence>
<dbReference type="PANTHER" id="PTHR19879:SF9">
    <property type="entry name" value="TRANSCRIPTION INITIATION FACTOR TFIID SUBUNIT 5"/>
    <property type="match status" value="1"/>
</dbReference>
<dbReference type="Pfam" id="PF00400">
    <property type="entry name" value="WD40"/>
    <property type="match status" value="6"/>
</dbReference>
<keyword evidence="1" id="KW-0853">WD repeat</keyword>
<dbReference type="AlphaFoldDB" id="A0A7K1L4E8"/>
<dbReference type="CDD" id="cd00200">
    <property type="entry name" value="WD40"/>
    <property type="match status" value="1"/>
</dbReference>
<dbReference type="SMART" id="SM00530">
    <property type="entry name" value="HTH_XRE"/>
    <property type="match status" value="1"/>
</dbReference>
<protein>
    <recommendedName>
        <fullName evidence="3">HTH cro/C1-type domain-containing protein</fullName>
    </recommendedName>
</protein>
<dbReference type="InterPro" id="IPR010982">
    <property type="entry name" value="Lambda_DNA-bd_dom_sf"/>
</dbReference>
<evidence type="ECO:0000256" key="1">
    <source>
        <dbReference type="PROSITE-ProRule" id="PRU00221"/>
    </source>
</evidence>
<dbReference type="InterPro" id="IPR001680">
    <property type="entry name" value="WD40_rpt"/>
</dbReference>
<name>A0A7K1L4E8_9ACTN</name>
<dbReference type="PROSITE" id="PS50082">
    <property type="entry name" value="WD_REPEATS_2"/>
    <property type="match status" value="4"/>
</dbReference>
<keyword evidence="2" id="KW-0472">Membrane</keyword>
<dbReference type="EMBL" id="WOFH01000007">
    <property type="protein sequence ID" value="MUN39116.1"/>
    <property type="molecule type" value="Genomic_DNA"/>
</dbReference>
<dbReference type="Gene3D" id="1.10.260.40">
    <property type="entry name" value="lambda repressor-like DNA-binding domains"/>
    <property type="match status" value="1"/>
</dbReference>
<dbReference type="SUPFAM" id="SSF50998">
    <property type="entry name" value="Quinoprotein alcohol dehydrogenase-like"/>
    <property type="match status" value="1"/>
</dbReference>